<reference evidence="2" key="1">
    <citation type="submission" date="2023-06" db="EMBL/GenBank/DDBJ databases">
        <title>Genomic analysis of the entomopathogenic nematode Steinernema hermaphroditum.</title>
        <authorList>
            <person name="Schwarz E.M."/>
            <person name="Heppert J.K."/>
            <person name="Baniya A."/>
            <person name="Schwartz H.T."/>
            <person name="Tan C.-H."/>
            <person name="Antoshechkin I."/>
            <person name="Sternberg P.W."/>
            <person name="Goodrich-Blair H."/>
            <person name="Dillman A.R."/>
        </authorList>
    </citation>
    <scope>NUCLEOTIDE SEQUENCE</scope>
    <source>
        <strain evidence="2">PS9179</strain>
        <tissue evidence="2">Whole animal</tissue>
    </source>
</reference>
<proteinExistence type="predicted"/>
<dbReference type="Proteomes" id="UP001175271">
    <property type="component" value="Unassembled WGS sequence"/>
</dbReference>
<name>A0AA39HQU8_9BILA</name>
<evidence type="ECO:0000313" key="2">
    <source>
        <dbReference type="EMBL" id="KAK0410378.1"/>
    </source>
</evidence>
<evidence type="ECO:0000256" key="1">
    <source>
        <dbReference type="SAM" id="Phobius"/>
    </source>
</evidence>
<evidence type="ECO:0000313" key="3">
    <source>
        <dbReference type="Proteomes" id="UP001175271"/>
    </source>
</evidence>
<feature type="transmembrane region" description="Helical" evidence="1">
    <location>
        <begin position="6"/>
        <end position="25"/>
    </location>
</feature>
<sequence>MSASVTWVVVAAGALVGVLFVCLLLDSITEVWNEIDREMDEFNKDYTAISGHLKSLSHDRKEEVARRRRYYQPVSGIVGTDLYVVQTLTVDIGVPMLFPEGSCACRSPDLHRYRIRERFVLSTVIETSRPEASSVWAILARTGSGGTELAGY</sequence>
<gene>
    <name evidence="2" type="ORF">QR680_005098</name>
</gene>
<evidence type="ECO:0008006" key="4">
    <source>
        <dbReference type="Google" id="ProtNLM"/>
    </source>
</evidence>
<keyword evidence="3" id="KW-1185">Reference proteome</keyword>
<keyword evidence="1" id="KW-0812">Transmembrane</keyword>
<dbReference type="EMBL" id="JAUCMV010000003">
    <property type="protein sequence ID" value="KAK0410378.1"/>
    <property type="molecule type" value="Genomic_DNA"/>
</dbReference>
<keyword evidence="1" id="KW-0472">Membrane</keyword>
<protein>
    <recommendedName>
        <fullName evidence="4">Nematode cuticle collagen N-terminal domain-containing protein</fullName>
    </recommendedName>
</protein>
<keyword evidence="1" id="KW-1133">Transmembrane helix</keyword>
<organism evidence="2 3">
    <name type="scientific">Steinernema hermaphroditum</name>
    <dbReference type="NCBI Taxonomy" id="289476"/>
    <lineage>
        <taxon>Eukaryota</taxon>
        <taxon>Metazoa</taxon>
        <taxon>Ecdysozoa</taxon>
        <taxon>Nematoda</taxon>
        <taxon>Chromadorea</taxon>
        <taxon>Rhabditida</taxon>
        <taxon>Tylenchina</taxon>
        <taxon>Panagrolaimomorpha</taxon>
        <taxon>Strongyloidoidea</taxon>
        <taxon>Steinernematidae</taxon>
        <taxon>Steinernema</taxon>
    </lineage>
</organism>
<accession>A0AA39HQU8</accession>
<dbReference type="AlphaFoldDB" id="A0AA39HQU8"/>
<comment type="caution">
    <text evidence="2">The sequence shown here is derived from an EMBL/GenBank/DDBJ whole genome shotgun (WGS) entry which is preliminary data.</text>
</comment>